<comment type="subcellular location">
    <subcellularLocation>
        <location evidence="1">Endomembrane system</location>
        <topology evidence="1">Peripheral membrane protein</topology>
    </subcellularLocation>
    <subcellularLocation>
        <location evidence="2">Secreted</location>
    </subcellularLocation>
</comment>
<feature type="domain" description="F5/8 type C" evidence="10">
    <location>
        <begin position="123"/>
        <end position="286"/>
    </location>
</feature>
<evidence type="ECO:0000256" key="6">
    <source>
        <dbReference type="ARBA" id="ARBA00023136"/>
    </source>
</evidence>
<dbReference type="InterPro" id="IPR039448">
    <property type="entry name" value="Beta_helix"/>
</dbReference>
<organism evidence="12 13">
    <name type="scientific">Ridgeia piscesae</name>
    <name type="common">Tubeworm</name>
    <dbReference type="NCBI Taxonomy" id="27915"/>
    <lineage>
        <taxon>Eukaryota</taxon>
        <taxon>Metazoa</taxon>
        <taxon>Spiralia</taxon>
        <taxon>Lophotrochozoa</taxon>
        <taxon>Annelida</taxon>
        <taxon>Polychaeta</taxon>
        <taxon>Sedentaria</taxon>
        <taxon>Canalipalpata</taxon>
        <taxon>Sabellida</taxon>
        <taxon>Siboglinidae</taxon>
        <taxon>Ridgeia</taxon>
    </lineage>
</organism>
<reference evidence="12" key="1">
    <citation type="journal article" date="2023" name="Mol. Biol. Evol.">
        <title>Third-Generation Sequencing Reveals the Adaptive Role of the Epigenome in Three Deep-Sea Polychaetes.</title>
        <authorList>
            <person name="Perez M."/>
            <person name="Aroh O."/>
            <person name="Sun Y."/>
            <person name="Lan Y."/>
            <person name="Juniper S.K."/>
            <person name="Young C.R."/>
            <person name="Angers B."/>
            <person name="Qian P.Y."/>
        </authorList>
    </citation>
    <scope>NUCLEOTIDE SEQUENCE</scope>
    <source>
        <strain evidence="12">R07B-5</strain>
    </source>
</reference>
<name>A0AAD9PGL4_RIDPI</name>
<evidence type="ECO:0000256" key="7">
    <source>
        <dbReference type="ARBA" id="ARBA00023157"/>
    </source>
</evidence>
<evidence type="ECO:0000256" key="8">
    <source>
        <dbReference type="PROSITE-ProRule" id="PRU00121"/>
    </source>
</evidence>
<dbReference type="GO" id="GO:0038023">
    <property type="term" value="F:signaling receptor activity"/>
    <property type="evidence" value="ECO:0007669"/>
    <property type="project" value="TreeGrafter"/>
</dbReference>
<dbReference type="GO" id="GO:0007155">
    <property type="term" value="P:cell adhesion"/>
    <property type="evidence" value="ECO:0007669"/>
    <property type="project" value="UniProtKB-KW"/>
</dbReference>
<dbReference type="Proteomes" id="UP001209878">
    <property type="component" value="Unassembled WGS sequence"/>
</dbReference>
<keyword evidence="7" id="KW-1015">Disulfide bond</keyword>
<protein>
    <submittedName>
        <fullName evidence="12">Uncharacterized protein</fullName>
    </submittedName>
</protein>
<dbReference type="PANTHER" id="PTHR46806:SF5">
    <property type="entry name" value="F5_8 TYPE C DOMAIN-CONTAINING PROTEIN"/>
    <property type="match status" value="1"/>
</dbReference>
<dbReference type="Gene3D" id="2.160.20.10">
    <property type="entry name" value="Single-stranded right-handed beta-helix, Pectin lyase-like"/>
    <property type="match status" value="2"/>
</dbReference>
<dbReference type="Pfam" id="PF00051">
    <property type="entry name" value="Kringle"/>
    <property type="match status" value="1"/>
</dbReference>
<feature type="signal peptide" evidence="9">
    <location>
        <begin position="1"/>
        <end position="30"/>
    </location>
</feature>
<dbReference type="PANTHER" id="PTHR46806">
    <property type="entry name" value="F5/8 TYPE C DOMAIN-CONTAINING PROTEIN"/>
    <property type="match status" value="1"/>
</dbReference>
<dbReference type="InterPro" id="IPR012334">
    <property type="entry name" value="Pectin_lyas_fold"/>
</dbReference>
<dbReference type="SUPFAM" id="SSF49785">
    <property type="entry name" value="Galactose-binding domain-like"/>
    <property type="match status" value="2"/>
</dbReference>
<evidence type="ECO:0000256" key="5">
    <source>
        <dbReference type="ARBA" id="ARBA00022889"/>
    </source>
</evidence>
<keyword evidence="6" id="KW-0472">Membrane</keyword>
<evidence type="ECO:0000256" key="3">
    <source>
        <dbReference type="ARBA" id="ARBA00022525"/>
    </source>
</evidence>
<comment type="caution">
    <text evidence="8">Lacks conserved residue(s) required for the propagation of feature annotation.</text>
</comment>
<dbReference type="Gene3D" id="2.60.120.260">
    <property type="entry name" value="Galactose-binding domain-like"/>
    <property type="match status" value="2"/>
</dbReference>
<dbReference type="InterPro" id="IPR013806">
    <property type="entry name" value="Kringle-like"/>
</dbReference>
<evidence type="ECO:0000256" key="2">
    <source>
        <dbReference type="ARBA" id="ARBA00004613"/>
    </source>
</evidence>
<dbReference type="InterPro" id="IPR000477">
    <property type="entry name" value="RT_dom"/>
</dbReference>
<evidence type="ECO:0000259" key="10">
    <source>
        <dbReference type="PROSITE" id="PS50022"/>
    </source>
</evidence>
<dbReference type="InterPro" id="IPR000001">
    <property type="entry name" value="Kringle"/>
</dbReference>
<dbReference type="InterPro" id="IPR006626">
    <property type="entry name" value="PbH1"/>
</dbReference>
<dbReference type="SUPFAM" id="SSF57440">
    <property type="entry name" value="Kringle-like"/>
    <property type="match status" value="1"/>
</dbReference>
<dbReference type="GO" id="GO:0005576">
    <property type="term" value="C:extracellular region"/>
    <property type="evidence" value="ECO:0007669"/>
    <property type="project" value="UniProtKB-SubCell"/>
</dbReference>
<dbReference type="InterPro" id="IPR038178">
    <property type="entry name" value="Kringle_sf"/>
</dbReference>
<evidence type="ECO:0000256" key="9">
    <source>
        <dbReference type="SAM" id="SignalP"/>
    </source>
</evidence>
<dbReference type="InterPro" id="IPR000421">
    <property type="entry name" value="FA58C"/>
</dbReference>
<dbReference type="SUPFAM" id="SSF51126">
    <property type="entry name" value="Pectin lyase-like"/>
    <property type="match status" value="2"/>
</dbReference>
<dbReference type="EMBL" id="JAODUO010000001">
    <property type="protein sequence ID" value="KAK2194284.1"/>
    <property type="molecule type" value="Genomic_DNA"/>
</dbReference>
<dbReference type="CDD" id="cd00108">
    <property type="entry name" value="KR"/>
    <property type="match status" value="1"/>
</dbReference>
<dbReference type="GO" id="GO:0012505">
    <property type="term" value="C:endomembrane system"/>
    <property type="evidence" value="ECO:0007669"/>
    <property type="project" value="UniProtKB-SubCell"/>
</dbReference>
<evidence type="ECO:0000259" key="11">
    <source>
        <dbReference type="PROSITE" id="PS50070"/>
    </source>
</evidence>
<sequence>MALYSSSPHRAKSTLLRWVLVLLAAAPSLGELDCRSTVAGLDYVGKVNTTVTGRTCVAWSSQSYRNCYKGLPDANASVAENYCRNPAGSADCQLTMPWCYTAEGSTLREYCDVPLCGYHEPACAHPLGMENGDIKDNQITAFNSATGHEPSKARLNSAAGIKLYFATTPAQLSDRSLSTAAVHLHGSAAGRLLKSGLTDDALPHINLRDRDVEHQTQHTDDVLYSENGLTWKFYMVGSEVKLFEGNPEAYHSIAHSFDPPLRARYVVVAPTKWYSRPALRLEVYGCVYRGAPASVGTNVTTDIKETLHNLHTSTSIGGRPLCNLRFVDDINLMEGSEAELQDLTTRLERIVEAYGTKSTGRVSSSDNKLPTTLAGRNNAAVKRRKLAWYDLISRQDPLTKINLQGTVEGWTKQPTARLLCVVEDRQRWRIRVVKASTVSPHRVAKMFTGKKKTSYLCITNTYWTLSGSPYVVRDRINVIHSATLNIQAGVDVVFVGSQAGLVIEGCITAVGLIGLEVTFHSNEVASFVGEVKAYWNGLKILNQVRSCTGSRLHNVRISGAAIGLKTATADIDLQDVHLMSNLQGLVYESPGSNEPLMIRNSVFERNKNNGLLMNTNSNLTLIGCRFRDSKFNHNGNAIAFVQTNSGLPTGNITLANNEFMDNSGNTVMDINTQIDIVIENNIFVNNTAKVTVNYVPNNRGNLRCARNVFENPRADYELQVGSHVCAGCLRDARYNWWGSANNTAIPQRIHDFFLDMDLAEARLSPVLASSSVDSTSYLELTDREFKLDDHTIGGRLKENTSIVIDDNRRQVRYTIHVPVGKKLVLHLSVPLMFDSNRGILVEGTLELRGNSSKSAVLSSKQRWRGLKFINSTASVLDHCSIRRAQDGVRSIGMTSLEVSNCVVEDMNGYGIYASLADRATTTVQHCIIQPGKQQGIFVQTAYNTQHMTTLNVFESDVSSINVFSHSADVFVEGSTITKTTYRYQAIHVKSNYGLIRIDNCRFENAGRARAMSFEEYSYQPPFNKTYGQPSCRSHDQTTGISAKCCRQRTRNGYNRRYHTAQAVHGMKIDGEYLSRLRFADDILICANTPHELQRMLQELADQSDNQGLNMNKSKTKVMMENDTPIYVNNTQIENVESYIYLRQRYST</sequence>
<evidence type="ECO:0000256" key="4">
    <source>
        <dbReference type="ARBA" id="ARBA00022572"/>
    </source>
</evidence>
<dbReference type="AlphaFoldDB" id="A0AAD9PGL4"/>
<dbReference type="SMART" id="SM00710">
    <property type="entry name" value="PbH1"/>
    <property type="match status" value="10"/>
</dbReference>
<dbReference type="InterPro" id="IPR050633">
    <property type="entry name" value="Neuropilin_MCO_CoagFactor"/>
</dbReference>
<feature type="chain" id="PRO_5042176095" evidence="9">
    <location>
        <begin position="31"/>
        <end position="1147"/>
    </location>
</feature>
<evidence type="ECO:0000256" key="1">
    <source>
        <dbReference type="ARBA" id="ARBA00004184"/>
    </source>
</evidence>
<keyword evidence="4 8" id="KW-0420">Kringle</keyword>
<dbReference type="Pfam" id="PF00078">
    <property type="entry name" value="RVT_1"/>
    <property type="match status" value="1"/>
</dbReference>
<dbReference type="PROSITE" id="PS01286">
    <property type="entry name" value="FA58C_2"/>
    <property type="match status" value="1"/>
</dbReference>
<dbReference type="GO" id="GO:0005886">
    <property type="term" value="C:plasma membrane"/>
    <property type="evidence" value="ECO:0007669"/>
    <property type="project" value="TreeGrafter"/>
</dbReference>
<accession>A0AAD9PGL4</accession>
<dbReference type="SMART" id="SM00130">
    <property type="entry name" value="KR"/>
    <property type="match status" value="1"/>
</dbReference>
<comment type="caution">
    <text evidence="12">The sequence shown here is derived from an EMBL/GenBank/DDBJ whole genome shotgun (WGS) entry which is preliminary data.</text>
</comment>
<dbReference type="SMART" id="SM00231">
    <property type="entry name" value="FA58C"/>
    <property type="match status" value="1"/>
</dbReference>
<dbReference type="Gene3D" id="2.40.20.10">
    <property type="entry name" value="Plasminogen Kringle 4"/>
    <property type="match status" value="1"/>
</dbReference>
<evidence type="ECO:0000313" key="13">
    <source>
        <dbReference type="Proteomes" id="UP001209878"/>
    </source>
</evidence>
<dbReference type="PROSITE" id="PS50070">
    <property type="entry name" value="KRINGLE_2"/>
    <property type="match status" value="1"/>
</dbReference>
<dbReference type="InterPro" id="IPR011050">
    <property type="entry name" value="Pectin_lyase_fold/virulence"/>
</dbReference>
<evidence type="ECO:0000313" key="12">
    <source>
        <dbReference type="EMBL" id="KAK2194284.1"/>
    </source>
</evidence>
<proteinExistence type="predicted"/>
<keyword evidence="3" id="KW-0964">Secreted</keyword>
<dbReference type="PROSITE" id="PS50022">
    <property type="entry name" value="FA58C_3"/>
    <property type="match status" value="1"/>
</dbReference>
<dbReference type="InterPro" id="IPR008979">
    <property type="entry name" value="Galactose-bd-like_sf"/>
</dbReference>
<keyword evidence="13" id="KW-1185">Reference proteome</keyword>
<keyword evidence="5" id="KW-0130">Cell adhesion</keyword>
<feature type="domain" description="Kringle" evidence="11">
    <location>
        <begin position="40"/>
        <end position="116"/>
    </location>
</feature>
<dbReference type="Pfam" id="PF13229">
    <property type="entry name" value="Beta_helix"/>
    <property type="match status" value="2"/>
</dbReference>
<keyword evidence="9" id="KW-0732">Signal</keyword>
<gene>
    <name evidence="12" type="ORF">NP493_1g12052</name>
</gene>